<evidence type="ECO:0000256" key="6">
    <source>
        <dbReference type="ARBA" id="ARBA00022723"/>
    </source>
</evidence>
<proteinExistence type="inferred from homology"/>
<evidence type="ECO:0000256" key="10">
    <source>
        <dbReference type="ARBA" id="ARBA00023145"/>
    </source>
</evidence>
<dbReference type="Proteomes" id="UP001500831">
    <property type="component" value="Unassembled WGS sequence"/>
</dbReference>
<keyword evidence="6" id="KW-0479">Metal-binding</keyword>
<dbReference type="InterPro" id="IPR050371">
    <property type="entry name" value="Fungal_virulence_M36"/>
</dbReference>
<evidence type="ECO:0000256" key="3">
    <source>
        <dbReference type="ARBA" id="ARBA00006006"/>
    </source>
</evidence>
<comment type="caution">
    <text evidence="13">The sequence shown here is derived from an EMBL/GenBank/DDBJ whole genome shotgun (WGS) entry which is preliminary data.</text>
</comment>
<evidence type="ECO:0008006" key="15">
    <source>
        <dbReference type="Google" id="ProtNLM"/>
    </source>
</evidence>
<keyword evidence="9" id="KW-0482">Metalloprotease</keyword>
<name>A0ABN3WGU9_9ACTN</name>
<protein>
    <recommendedName>
        <fullName evidence="15">Peptidase M36</fullName>
    </recommendedName>
</protein>
<organism evidence="13 14">
    <name type="scientific">Streptosporangium fragile</name>
    <dbReference type="NCBI Taxonomy" id="46186"/>
    <lineage>
        <taxon>Bacteria</taxon>
        <taxon>Bacillati</taxon>
        <taxon>Actinomycetota</taxon>
        <taxon>Actinomycetes</taxon>
        <taxon>Streptosporangiales</taxon>
        <taxon>Streptosporangiaceae</taxon>
        <taxon>Streptosporangium</taxon>
    </lineage>
</organism>
<keyword evidence="10" id="KW-0865">Zymogen</keyword>
<keyword evidence="8" id="KW-0862">Zinc</keyword>
<dbReference type="EMBL" id="BAAAVI010000130">
    <property type="protein sequence ID" value="GAA2914194.1"/>
    <property type="molecule type" value="Genomic_DNA"/>
</dbReference>
<evidence type="ECO:0000256" key="9">
    <source>
        <dbReference type="ARBA" id="ARBA00023049"/>
    </source>
</evidence>
<comment type="subcellular location">
    <subcellularLocation>
        <location evidence="2">Secreted</location>
    </subcellularLocation>
</comment>
<feature type="signal peptide" evidence="12">
    <location>
        <begin position="1"/>
        <end position="20"/>
    </location>
</feature>
<keyword evidence="5" id="KW-0645">Protease</keyword>
<dbReference type="Pfam" id="PF02128">
    <property type="entry name" value="Peptidase_M36"/>
    <property type="match status" value="1"/>
</dbReference>
<dbReference type="PANTHER" id="PTHR33478:SF1">
    <property type="entry name" value="EXTRACELLULAR METALLOPROTEINASE MEP"/>
    <property type="match status" value="1"/>
</dbReference>
<sequence length="968" mass="101896">MLTKPWLRLTVIAAAGAALALPLPGIAQGEPGGQAPKSHDFQAEEGAKPDLDNRRGSVAPPAGLSRSAGTATIRWNSLGTPAVVTGATPLAEGLGADPEQAARAYLKANENLFGLPGEAVDALEKIAVNPIGDGHAVLLRQKFGGLPSGVDGQVAVGVRDGKVFHVTSTLSRSAEAPPAAKITEQQALEIAARDGGIDLATASTKQVTAVAVPAPDGTHRAFQVVLIGGGEGQAAAYTTHVDAVSGEILTRENLVDHHFEPDNPSWEVFPANPPADYSSTDTRKTWCYQAGARCDYVVGGDPATGKAWDVDHATDTPTNTSTGNAAKTVENRASGDPYTVGTRSNVTTPSRDYAYPWTNKWYTAKCDPAVFDQPGEADLEAAIANLHAMHNRMHDWSYRLGFTETAWNMQNDNGGRGGLGGDPEQGNAQAGARVLSVRDNANQITGPDGVAPITNMYLWQPIAGSFYSPCVDGDYDMSVIGHEYTHAISGRMIGGPDAGWSGAQAGAMNESTSDLFAMEYLYEYGFRPAGDTPYVTGGYVTGDKKAGIRNYDMSTSPLNYSDIAYDLVGQQVHADGEIWSATQYDVRQAFVQRYGKGTPAKQKACADGGIPVGQCPGNRRWAQLSFDALLLMASGAVSYVDHRDALLAADAIRFGGANQALMWRAFAEHGLGADAASNGPNDPDPTPSFVNPAGKNGTLQLKPLGDAKDAALRLYVGDYEGRAVPVADTDPATELGDTVEMTPGVYDFVVTGNGVGHTRVKFAVLPGVKLPLPLPVSKNHASAALGATAAGDGVNHGKLIDETEATNWASLTGPVKGKSVTVDLAGTDPVKIRRVQVSAMLRPNVNDPADPGSQNRFSALRAFEVLACNATKKDCSSPDSFSVVYTSPADAFQTRLPRPRGADLLIESFKIPTTTATHLTLRAVSTQCTGNPLYAGEQDADPNSETDCATASPFKDQLRAAEFQAFSR</sequence>
<feature type="chain" id="PRO_5047513601" description="Peptidase M36" evidence="12">
    <location>
        <begin position="21"/>
        <end position="968"/>
    </location>
</feature>
<evidence type="ECO:0000313" key="14">
    <source>
        <dbReference type="Proteomes" id="UP001500831"/>
    </source>
</evidence>
<evidence type="ECO:0000256" key="5">
    <source>
        <dbReference type="ARBA" id="ARBA00022670"/>
    </source>
</evidence>
<keyword evidence="12" id="KW-0732">Signal</keyword>
<comment type="similarity">
    <text evidence="3">Belongs to the peptidase M36 family.</text>
</comment>
<gene>
    <name evidence="13" type="ORF">GCM10010517_80700</name>
</gene>
<keyword evidence="14" id="KW-1185">Reference proteome</keyword>
<evidence type="ECO:0000256" key="11">
    <source>
        <dbReference type="SAM" id="MobiDB-lite"/>
    </source>
</evidence>
<evidence type="ECO:0000256" key="2">
    <source>
        <dbReference type="ARBA" id="ARBA00004613"/>
    </source>
</evidence>
<keyword evidence="4" id="KW-0964">Secreted</keyword>
<dbReference type="InterPro" id="IPR001842">
    <property type="entry name" value="Peptidase_M36"/>
</dbReference>
<dbReference type="SUPFAM" id="SSF55486">
    <property type="entry name" value="Metalloproteases ('zincins'), catalytic domain"/>
    <property type="match status" value="1"/>
</dbReference>
<evidence type="ECO:0000256" key="12">
    <source>
        <dbReference type="SAM" id="SignalP"/>
    </source>
</evidence>
<dbReference type="Gene3D" id="1.10.390.10">
    <property type="entry name" value="Neutral Protease Domain 2"/>
    <property type="match status" value="1"/>
</dbReference>
<comment type="cofactor">
    <cofactor evidence="1">
        <name>Zn(2+)</name>
        <dbReference type="ChEBI" id="CHEBI:29105"/>
    </cofactor>
</comment>
<evidence type="ECO:0000256" key="7">
    <source>
        <dbReference type="ARBA" id="ARBA00022801"/>
    </source>
</evidence>
<dbReference type="PANTHER" id="PTHR33478">
    <property type="entry name" value="EXTRACELLULAR METALLOPROTEINASE MEP"/>
    <property type="match status" value="1"/>
</dbReference>
<evidence type="ECO:0000313" key="13">
    <source>
        <dbReference type="EMBL" id="GAA2914194.1"/>
    </source>
</evidence>
<accession>A0ABN3WGU9</accession>
<feature type="region of interest" description="Disordered" evidence="11">
    <location>
        <begin position="674"/>
        <end position="702"/>
    </location>
</feature>
<evidence type="ECO:0000256" key="1">
    <source>
        <dbReference type="ARBA" id="ARBA00001947"/>
    </source>
</evidence>
<dbReference type="InterPro" id="IPR027268">
    <property type="entry name" value="Peptidase_M4/M1_CTD_sf"/>
</dbReference>
<feature type="region of interest" description="Disordered" evidence="11">
    <location>
        <begin position="314"/>
        <end position="349"/>
    </location>
</feature>
<keyword evidence="7" id="KW-0378">Hydrolase</keyword>
<feature type="region of interest" description="Disordered" evidence="11">
    <location>
        <begin position="47"/>
        <end position="66"/>
    </location>
</feature>
<feature type="compositionally biased region" description="Polar residues" evidence="11">
    <location>
        <begin position="315"/>
        <end position="325"/>
    </location>
</feature>
<dbReference type="Gene3D" id="3.10.170.10">
    <property type="match status" value="1"/>
</dbReference>
<dbReference type="RefSeq" id="WP_344982228.1">
    <property type="nucleotide sequence ID" value="NZ_BAAAVI010000130.1"/>
</dbReference>
<reference evidence="13 14" key="1">
    <citation type="journal article" date="2019" name="Int. J. Syst. Evol. Microbiol.">
        <title>The Global Catalogue of Microorganisms (GCM) 10K type strain sequencing project: providing services to taxonomists for standard genome sequencing and annotation.</title>
        <authorList>
            <consortium name="The Broad Institute Genomics Platform"/>
            <consortium name="The Broad Institute Genome Sequencing Center for Infectious Disease"/>
            <person name="Wu L."/>
            <person name="Ma J."/>
        </authorList>
    </citation>
    <scope>NUCLEOTIDE SEQUENCE [LARGE SCALE GENOMIC DNA]</scope>
    <source>
        <strain evidence="13 14">JCM 6242</strain>
    </source>
</reference>
<evidence type="ECO:0000256" key="4">
    <source>
        <dbReference type="ARBA" id="ARBA00022525"/>
    </source>
</evidence>
<evidence type="ECO:0000256" key="8">
    <source>
        <dbReference type="ARBA" id="ARBA00022833"/>
    </source>
</evidence>